<keyword evidence="2" id="KW-1185">Reference proteome</keyword>
<gene>
    <name evidence="1" type="ORF">Spb1_24610</name>
</gene>
<evidence type="ECO:0000313" key="1">
    <source>
        <dbReference type="EMBL" id="QDV30527.1"/>
    </source>
</evidence>
<accession>A0A518GPH9</accession>
<protein>
    <submittedName>
        <fullName evidence="1">Uncharacterized protein</fullName>
    </submittedName>
</protein>
<dbReference type="Proteomes" id="UP000315349">
    <property type="component" value="Chromosome"/>
</dbReference>
<proteinExistence type="predicted"/>
<reference evidence="1 2" key="1">
    <citation type="submission" date="2019-02" db="EMBL/GenBank/DDBJ databases">
        <title>Deep-cultivation of Planctomycetes and their phenomic and genomic characterization uncovers novel biology.</title>
        <authorList>
            <person name="Wiegand S."/>
            <person name="Jogler M."/>
            <person name="Boedeker C."/>
            <person name="Pinto D."/>
            <person name="Vollmers J."/>
            <person name="Rivas-Marin E."/>
            <person name="Kohn T."/>
            <person name="Peeters S.H."/>
            <person name="Heuer A."/>
            <person name="Rast P."/>
            <person name="Oberbeckmann S."/>
            <person name="Bunk B."/>
            <person name="Jeske O."/>
            <person name="Meyerdierks A."/>
            <person name="Storesund J.E."/>
            <person name="Kallscheuer N."/>
            <person name="Luecker S."/>
            <person name="Lage O.M."/>
            <person name="Pohl T."/>
            <person name="Merkel B.J."/>
            <person name="Hornburger P."/>
            <person name="Mueller R.-W."/>
            <person name="Bruemmer F."/>
            <person name="Labrenz M."/>
            <person name="Spormann A.M."/>
            <person name="Op den Camp H."/>
            <person name="Overmann J."/>
            <person name="Amann R."/>
            <person name="Jetten M.S.M."/>
            <person name="Mascher T."/>
            <person name="Medema M.H."/>
            <person name="Devos D.P."/>
            <person name="Kaster A.-K."/>
            <person name="Ovreas L."/>
            <person name="Rohde M."/>
            <person name="Galperin M.Y."/>
            <person name="Jogler C."/>
        </authorList>
    </citation>
    <scope>NUCLEOTIDE SEQUENCE [LARGE SCALE GENOMIC DNA]</scope>
    <source>
        <strain evidence="1 2">Spb1</strain>
    </source>
</reference>
<organism evidence="1 2">
    <name type="scientific">Planctopirus ephydatiae</name>
    <dbReference type="NCBI Taxonomy" id="2528019"/>
    <lineage>
        <taxon>Bacteria</taxon>
        <taxon>Pseudomonadati</taxon>
        <taxon>Planctomycetota</taxon>
        <taxon>Planctomycetia</taxon>
        <taxon>Planctomycetales</taxon>
        <taxon>Planctomycetaceae</taxon>
        <taxon>Planctopirus</taxon>
    </lineage>
</organism>
<dbReference type="KEGG" id="peh:Spb1_24610"/>
<dbReference type="AlphaFoldDB" id="A0A518GPH9"/>
<evidence type="ECO:0000313" key="2">
    <source>
        <dbReference type="Proteomes" id="UP000315349"/>
    </source>
</evidence>
<name>A0A518GPH9_9PLAN</name>
<dbReference type="EMBL" id="CP036299">
    <property type="protein sequence ID" value="QDV30527.1"/>
    <property type="molecule type" value="Genomic_DNA"/>
</dbReference>
<sequence length="100" mass="11004">MPFEAVNDLLPPRQSTGTQALVPWAELLSRRLKVATGRPSAGGLTVCLRQEVLIAGRAVLRVSEDLRRNPTRFGALPLPFYGFTILVEIRVSASITLPRH</sequence>